<dbReference type="InterPro" id="IPR034505">
    <property type="entry name" value="Coproporphyrinogen-III_oxidase"/>
</dbReference>
<evidence type="ECO:0000256" key="6">
    <source>
        <dbReference type="ARBA" id="ARBA00022490"/>
    </source>
</evidence>
<keyword evidence="6 15" id="KW-0963">Cytoplasm</keyword>
<keyword evidence="10 15" id="KW-0408">Iron</keyword>
<organism evidence="17 18">
    <name type="scientific">Endosaccharibacter trunci</name>
    <dbReference type="NCBI Taxonomy" id="2812733"/>
    <lineage>
        <taxon>Bacteria</taxon>
        <taxon>Pseudomonadati</taxon>
        <taxon>Pseudomonadota</taxon>
        <taxon>Alphaproteobacteria</taxon>
        <taxon>Acetobacterales</taxon>
        <taxon>Acetobacteraceae</taxon>
        <taxon>Endosaccharibacter</taxon>
    </lineage>
</organism>
<comment type="function">
    <text evidence="13">Involved in the heme biosynthesis. Catalyzes the anaerobic oxidative decarboxylation of propionate groups of rings A and B of coproporphyrinogen III to yield the vinyl groups in protoporphyrinogen IX.</text>
</comment>
<comment type="cofactor">
    <cofactor evidence="15">
        <name>[4Fe-4S] cluster</name>
        <dbReference type="ChEBI" id="CHEBI:49883"/>
    </cofactor>
    <text evidence="15">Binds 1 [4Fe-4S] cluster. The cluster is coordinated with 3 cysteines and an exchangeable S-adenosyl-L-methionine.</text>
</comment>
<gene>
    <name evidence="17" type="primary">hemN</name>
    <name evidence="17" type="ORF">NFI95_10335</name>
</gene>
<comment type="catalytic activity">
    <reaction evidence="14 15">
        <text>coproporphyrinogen III + 2 S-adenosyl-L-methionine = protoporphyrinogen IX + 2 5'-deoxyadenosine + 2 L-methionine + 2 CO2</text>
        <dbReference type="Rhea" id="RHEA:15425"/>
        <dbReference type="ChEBI" id="CHEBI:16526"/>
        <dbReference type="ChEBI" id="CHEBI:17319"/>
        <dbReference type="ChEBI" id="CHEBI:57307"/>
        <dbReference type="ChEBI" id="CHEBI:57309"/>
        <dbReference type="ChEBI" id="CHEBI:57844"/>
        <dbReference type="ChEBI" id="CHEBI:59789"/>
        <dbReference type="EC" id="1.3.98.3"/>
    </reaction>
</comment>
<dbReference type="Pfam" id="PF04055">
    <property type="entry name" value="Radical_SAM"/>
    <property type="match status" value="1"/>
</dbReference>
<reference evidence="17 18" key="1">
    <citation type="submission" date="2022-06" db="EMBL/GenBank/DDBJ databases">
        <title>Endosaccharibacter gen. nov., sp. nov., endophytic bacteria isolated from sugarcane.</title>
        <authorList>
            <person name="Pitiwittayakul N."/>
            <person name="Yukphan P."/>
            <person name="Charoenyingcharoen P."/>
            <person name="Tanasupawat S."/>
        </authorList>
    </citation>
    <scope>NUCLEOTIDE SEQUENCE [LARGE SCALE GENOMIC DNA]</scope>
    <source>
        <strain evidence="17 18">KSS8</strain>
    </source>
</reference>
<dbReference type="SMART" id="SM00729">
    <property type="entry name" value="Elp3"/>
    <property type="match status" value="1"/>
</dbReference>
<dbReference type="InterPro" id="IPR010723">
    <property type="entry name" value="HemN_C"/>
</dbReference>
<keyword evidence="9 15" id="KW-0560">Oxidoreductase</keyword>
<dbReference type="PANTHER" id="PTHR13932">
    <property type="entry name" value="COPROPORPHYRINIGEN III OXIDASE"/>
    <property type="match status" value="1"/>
</dbReference>
<dbReference type="SFLD" id="SFLDS00029">
    <property type="entry name" value="Radical_SAM"/>
    <property type="match status" value="1"/>
</dbReference>
<dbReference type="InterPro" id="IPR004558">
    <property type="entry name" value="Coprogen_oxidase_HemN"/>
</dbReference>
<dbReference type="Gene3D" id="3.80.30.20">
    <property type="entry name" value="tm_1862 like domain"/>
    <property type="match status" value="1"/>
</dbReference>
<dbReference type="InterPro" id="IPR058240">
    <property type="entry name" value="rSAM_sf"/>
</dbReference>
<evidence type="ECO:0000256" key="3">
    <source>
        <dbReference type="ARBA" id="ARBA00005493"/>
    </source>
</evidence>
<dbReference type="CDD" id="cd01335">
    <property type="entry name" value="Radical_SAM"/>
    <property type="match status" value="1"/>
</dbReference>
<dbReference type="EC" id="1.3.98.3" evidence="15"/>
<comment type="subunit">
    <text evidence="4">Monomer.</text>
</comment>
<dbReference type="InterPro" id="IPR007197">
    <property type="entry name" value="rSAM"/>
</dbReference>
<evidence type="ECO:0000256" key="5">
    <source>
        <dbReference type="ARBA" id="ARBA00022485"/>
    </source>
</evidence>
<dbReference type="SFLD" id="SFLDG01065">
    <property type="entry name" value="anaerobic_coproporphyrinogen-I"/>
    <property type="match status" value="1"/>
</dbReference>
<keyword evidence="12 15" id="KW-0627">Porphyrin biosynthesis</keyword>
<accession>A0ABT1W8Z3</accession>
<dbReference type="PIRSF" id="PIRSF000167">
    <property type="entry name" value="HemN"/>
    <property type="match status" value="1"/>
</dbReference>
<name>A0ABT1W8Z3_9PROT</name>
<keyword evidence="18" id="KW-1185">Reference proteome</keyword>
<evidence type="ECO:0000256" key="9">
    <source>
        <dbReference type="ARBA" id="ARBA00023002"/>
    </source>
</evidence>
<dbReference type="Proteomes" id="UP001524587">
    <property type="component" value="Unassembled WGS sequence"/>
</dbReference>
<dbReference type="PROSITE" id="PS51918">
    <property type="entry name" value="RADICAL_SAM"/>
    <property type="match status" value="1"/>
</dbReference>
<sequence>MDAQKGISPQAPPDAVLAHLLRRHGGAVPRYTSYPTAVQFGPSVDASLYAAWLRMLPPEEPVSIYLHVPFCDRLCLYCGCHAVVARQEAPRWAYARRMIRELEQVAATIGRRLPVSRIHWGGGTPSSLPPEALEAVDATLRRVFAVRDDAELSVEIDPRHLSADHLDLFARLKLGRASLGVQDLDPAVQRAVGRIQDAGMVSDCIASLRGIGVRSIHLDLIYGLPLQTEAGAARTAARVSAMAPDRLSVFGYAHVPWVRRQQRLIPADTLPGAAERFRQRAAIDATLRAQGYGPIGIDHYAQPNDALAVAARTGRLHRNFQGYTTDDASTLIGVGASAIGRFAGGYVQNHAALPVYGAAIDAGELAVSRGVVLSDEDRLRAAVICTLMCEGKVDLRETAEQHGAAVETLLSDLPKLSAALEDGLVTIDGAFVGVREAGMPFLRGIAAVFDRYRAISSGRHAMAV</sequence>
<evidence type="ECO:0000256" key="4">
    <source>
        <dbReference type="ARBA" id="ARBA00011245"/>
    </source>
</evidence>
<evidence type="ECO:0000313" key="17">
    <source>
        <dbReference type="EMBL" id="MCQ8278850.1"/>
    </source>
</evidence>
<dbReference type="InterPro" id="IPR006638">
    <property type="entry name" value="Elp3/MiaA/NifB-like_rSAM"/>
</dbReference>
<dbReference type="EMBL" id="JAMSKV010000008">
    <property type="protein sequence ID" value="MCQ8278850.1"/>
    <property type="molecule type" value="Genomic_DNA"/>
</dbReference>
<dbReference type="Pfam" id="PF06969">
    <property type="entry name" value="HemN_C"/>
    <property type="match status" value="1"/>
</dbReference>
<dbReference type="GO" id="GO:0051989">
    <property type="term" value="F:coproporphyrinogen dehydrogenase activity"/>
    <property type="evidence" value="ECO:0007669"/>
    <property type="project" value="UniProtKB-EC"/>
</dbReference>
<comment type="pathway">
    <text evidence="2 15">Porphyrin-containing compound metabolism; protoporphyrin-IX biosynthesis; protoporphyrinogen-IX from coproporphyrinogen-III (AdoMet route): step 1/1.</text>
</comment>
<keyword evidence="5 15" id="KW-0004">4Fe-4S</keyword>
<evidence type="ECO:0000256" key="12">
    <source>
        <dbReference type="ARBA" id="ARBA00023244"/>
    </source>
</evidence>
<evidence type="ECO:0000256" key="7">
    <source>
        <dbReference type="ARBA" id="ARBA00022691"/>
    </source>
</evidence>
<dbReference type="RefSeq" id="WP_422864330.1">
    <property type="nucleotide sequence ID" value="NZ_JAMSKV010000008.1"/>
</dbReference>
<protein>
    <recommendedName>
        <fullName evidence="15">Coproporphyrinogen-III oxidase</fullName>
        <ecNumber evidence="15">1.3.98.3</ecNumber>
    </recommendedName>
</protein>
<evidence type="ECO:0000256" key="14">
    <source>
        <dbReference type="ARBA" id="ARBA00048321"/>
    </source>
</evidence>
<dbReference type="PANTHER" id="PTHR13932:SF6">
    <property type="entry name" value="OXYGEN-INDEPENDENT COPROPORPHYRINOGEN III OXIDASE"/>
    <property type="match status" value="1"/>
</dbReference>
<dbReference type="SUPFAM" id="SSF102114">
    <property type="entry name" value="Radical SAM enzymes"/>
    <property type="match status" value="1"/>
</dbReference>
<comment type="subcellular location">
    <subcellularLocation>
        <location evidence="1 15">Cytoplasm</location>
    </subcellularLocation>
</comment>
<feature type="domain" description="Radical SAM core" evidence="16">
    <location>
        <begin position="56"/>
        <end position="288"/>
    </location>
</feature>
<keyword evidence="11 15" id="KW-0411">Iron-sulfur</keyword>
<comment type="caution">
    <text evidence="17">The sequence shown here is derived from an EMBL/GenBank/DDBJ whole genome shotgun (WGS) entry which is preliminary data.</text>
</comment>
<dbReference type="NCBIfam" id="TIGR00538">
    <property type="entry name" value="hemN"/>
    <property type="match status" value="1"/>
</dbReference>
<dbReference type="Gene3D" id="1.10.10.920">
    <property type="match status" value="1"/>
</dbReference>
<evidence type="ECO:0000256" key="15">
    <source>
        <dbReference type="PIRNR" id="PIRNR000167"/>
    </source>
</evidence>
<evidence type="ECO:0000256" key="2">
    <source>
        <dbReference type="ARBA" id="ARBA00004785"/>
    </source>
</evidence>
<evidence type="ECO:0000256" key="1">
    <source>
        <dbReference type="ARBA" id="ARBA00004496"/>
    </source>
</evidence>
<comment type="similarity">
    <text evidence="3 15">Belongs to the anaerobic coproporphyrinogen-III oxidase family.</text>
</comment>
<proteinExistence type="inferred from homology"/>
<keyword evidence="8 15" id="KW-0479">Metal-binding</keyword>
<evidence type="ECO:0000313" key="18">
    <source>
        <dbReference type="Proteomes" id="UP001524587"/>
    </source>
</evidence>
<dbReference type="InterPro" id="IPR023404">
    <property type="entry name" value="rSAM_horseshoe"/>
</dbReference>
<evidence type="ECO:0000256" key="13">
    <source>
        <dbReference type="ARBA" id="ARBA00024295"/>
    </source>
</evidence>
<evidence type="ECO:0000256" key="11">
    <source>
        <dbReference type="ARBA" id="ARBA00023014"/>
    </source>
</evidence>
<keyword evidence="7 15" id="KW-0949">S-adenosyl-L-methionine</keyword>
<evidence type="ECO:0000256" key="10">
    <source>
        <dbReference type="ARBA" id="ARBA00023004"/>
    </source>
</evidence>
<evidence type="ECO:0000256" key="8">
    <source>
        <dbReference type="ARBA" id="ARBA00022723"/>
    </source>
</evidence>
<evidence type="ECO:0000259" key="16">
    <source>
        <dbReference type="PROSITE" id="PS51918"/>
    </source>
</evidence>